<comment type="caution">
    <text evidence="2">The sequence shown here is derived from an EMBL/GenBank/DDBJ whole genome shotgun (WGS) entry which is preliminary data.</text>
</comment>
<organism evidence="2 3">
    <name type="scientific">Paraburkholderia azotifigens</name>
    <dbReference type="NCBI Taxonomy" id="2057004"/>
    <lineage>
        <taxon>Bacteria</taxon>
        <taxon>Pseudomonadati</taxon>
        <taxon>Pseudomonadota</taxon>
        <taxon>Betaproteobacteria</taxon>
        <taxon>Burkholderiales</taxon>
        <taxon>Burkholderiaceae</taxon>
        <taxon>Paraburkholderia</taxon>
    </lineage>
</organism>
<evidence type="ECO:0000313" key="4">
    <source>
        <dbReference type="Proteomes" id="UP001481677"/>
    </source>
</evidence>
<name>A0A5C6V7H6_9BURK</name>
<dbReference type="AlphaFoldDB" id="A0A5C6V7H6"/>
<reference evidence="1 4" key="3">
    <citation type="submission" date="2024-01" db="EMBL/GenBank/DDBJ databases">
        <title>The diversity of rhizobia nodulating Mimosa spp. in eleven states of Brazil covering several biomes is determined by host plant, location, and edaphic factors.</title>
        <authorList>
            <person name="Rouws L."/>
            <person name="Barauna A."/>
            <person name="Beukes C."/>
            <person name="De Faria S.M."/>
            <person name="Gross E."/>
            <person name="Dos Reis Junior F.B."/>
            <person name="Simon M."/>
            <person name="Maluk M."/>
            <person name="Odee D.W."/>
            <person name="Kenicer G."/>
            <person name="Young J.P.W."/>
            <person name="Reis V.M."/>
            <person name="Zilli J."/>
            <person name="James E.K."/>
        </authorList>
    </citation>
    <scope>NUCLEOTIDE SEQUENCE [LARGE SCALE GENOMIC DNA]</scope>
    <source>
        <strain evidence="1 4">JPY530</strain>
    </source>
</reference>
<evidence type="ECO:0000313" key="1">
    <source>
        <dbReference type="EMBL" id="MEM5339444.1"/>
    </source>
</evidence>
<reference evidence="2 3" key="1">
    <citation type="journal article" date="2018" name="Int. J. Syst. Evol. Microbiol.">
        <title>Paraburkholderia azotifigens sp. nov., a nitrogen-fixing bacterium isolated from paddy soil.</title>
        <authorList>
            <person name="Choi G.M."/>
            <person name="Im W.T."/>
        </authorList>
    </citation>
    <scope>NUCLEOTIDE SEQUENCE [LARGE SCALE GENOMIC DNA]</scope>
    <source>
        <strain evidence="2 3">NF 2-5-3</strain>
    </source>
</reference>
<gene>
    <name evidence="2" type="ORF">FRZ40_40300</name>
    <name evidence="1" type="ORF">V4C56_07325</name>
</gene>
<dbReference type="EMBL" id="JAZHGA010000004">
    <property type="protein sequence ID" value="MEM5339444.1"/>
    <property type="molecule type" value="Genomic_DNA"/>
</dbReference>
<accession>A0A5C6V7H6</accession>
<evidence type="ECO:0000313" key="2">
    <source>
        <dbReference type="EMBL" id="TXC80511.1"/>
    </source>
</evidence>
<dbReference type="EMBL" id="VOQS01000005">
    <property type="protein sequence ID" value="TXC80511.1"/>
    <property type="molecule type" value="Genomic_DNA"/>
</dbReference>
<keyword evidence="4" id="KW-1185">Reference proteome</keyword>
<proteinExistence type="predicted"/>
<dbReference type="Proteomes" id="UP000321776">
    <property type="component" value="Unassembled WGS sequence"/>
</dbReference>
<evidence type="ECO:0000313" key="3">
    <source>
        <dbReference type="Proteomes" id="UP000321776"/>
    </source>
</evidence>
<dbReference type="Proteomes" id="UP001481677">
    <property type="component" value="Unassembled WGS sequence"/>
</dbReference>
<protein>
    <submittedName>
        <fullName evidence="2">Uncharacterized protein</fullName>
    </submittedName>
</protein>
<reference evidence="2" key="2">
    <citation type="submission" date="2019-08" db="EMBL/GenBank/DDBJ databases">
        <authorList>
            <person name="Im W.-T."/>
        </authorList>
    </citation>
    <scope>NUCLEOTIDE SEQUENCE</scope>
    <source>
        <strain evidence="2">NF 2-5-3</strain>
    </source>
</reference>
<dbReference type="RefSeq" id="WP_028367201.1">
    <property type="nucleotide sequence ID" value="NZ_JAZHFZ010000004.1"/>
</dbReference>
<sequence length="70" mass="8185">MKSALLDLLLLLTRNRFHREQADIDDPRRDVVTPLTVDGCKVLYEGKVIHEAPSYEEAVLYRDRHIDAYM</sequence>